<dbReference type="EMBL" id="FQYL01000003">
    <property type="protein sequence ID" value="SHI64972.1"/>
    <property type="molecule type" value="Genomic_DNA"/>
</dbReference>
<proteinExistence type="predicted"/>
<keyword evidence="2" id="KW-1185">Reference proteome</keyword>
<gene>
    <name evidence="1" type="ORF">SAMN05216246_103241</name>
</gene>
<accession>A0ABY1I689</accession>
<protein>
    <submittedName>
        <fullName evidence="1">Uncharacterized protein</fullName>
    </submittedName>
</protein>
<organism evidence="1 2">
    <name type="scientific">Actinomyces denticolens</name>
    <dbReference type="NCBI Taxonomy" id="52767"/>
    <lineage>
        <taxon>Bacteria</taxon>
        <taxon>Bacillati</taxon>
        <taxon>Actinomycetota</taxon>
        <taxon>Actinomycetes</taxon>
        <taxon>Actinomycetales</taxon>
        <taxon>Actinomycetaceae</taxon>
        <taxon>Actinomyces</taxon>
    </lineage>
</organism>
<reference evidence="1 2" key="1">
    <citation type="submission" date="2016-11" db="EMBL/GenBank/DDBJ databases">
        <authorList>
            <person name="Varghese N."/>
            <person name="Submissions S."/>
        </authorList>
    </citation>
    <scope>NUCLEOTIDE SEQUENCE [LARGE SCALE GENOMIC DNA]</scope>
    <source>
        <strain evidence="1 2">PA</strain>
    </source>
</reference>
<evidence type="ECO:0000313" key="1">
    <source>
        <dbReference type="EMBL" id="SHI64972.1"/>
    </source>
</evidence>
<evidence type="ECO:0000313" key="2">
    <source>
        <dbReference type="Proteomes" id="UP000184390"/>
    </source>
</evidence>
<comment type="caution">
    <text evidence="1">The sequence shown here is derived from an EMBL/GenBank/DDBJ whole genome shotgun (WGS) entry which is preliminary data.</text>
</comment>
<sequence>MVPSKAEQLTEGLGGSGSVWQSEVAQTYHDELVVLEDAAWEVNAVVSRAGEAFDGEPVQVDDDDKALRHRWLADHPGIVGRAVVSHVFG</sequence>
<dbReference type="Proteomes" id="UP000184390">
    <property type="component" value="Unassembled WGS sequence"/>
</dbReference>
<name>A0ABY1I689_9ACTO</name>